<keyword evidence="4 7" id="KW-0560">Oxidoreductase</keyword>
<comment type="similarity">
    <text evidence="1 7">Belongs to the cytochrome P450 family.</text>
</comment>
<dbReference type="GO" id="GO:0020037">
    <property type="term" value="F:heme binding"/>
    <property type="evidence" value="ECO:0007669"/>
    <property type="project" value="InterPro"/>
</dbReference>
<evidence type="ECO:0000256" key="2">
    <source>
        <dbReference type="ARBA" id="ARBA00022617"/>
    </source>
</evidence>
<dbReference type="CDD" id="cd11029">
    <property type="entry name" value="CYP107-like"/>
    <property type="match status" value="1"/>
</dbReference>
<dbReference type="GO" id="GO:0004497">
    <property type="term" value="F:monooxygenase activity"/>
    <property type="evidence" value="ECO:0007669"/>
    <property type="project" value="UniProtKB-KW"/>
</dbReference>
<dbReference type="PANTHER" id="PTHR46696">
    <property type="entry name" value="P450, PUTATIVE (EUROFUNG)-RELATED"/>
    <property type="match status" value="1"/>
</dbReference>
<keyword evidence="9" id="KW-1185">Reference proteome</keyword>
<name>A0A4P6K4V0_KTERU</name>
<dbReference type="RefSeq" id="WP_129893939.1">
    <property type="nucleotide sequence ID" value="NZ_CP035758.1"/>
</dbReference>
<dbReference type="GO" id="GO:0005506">
    <property type="term" value="F:iron ion binding"/>
    <property type="evidence" value="ECO:0007669"/>
    <property type="project" value="InterPro"/>
</dbReference>
<dbReference type="Gene3D" id="1.10.630.10">
    <property type="entry name" value="Cytochrome P450"/>
    <property type="match status" value="1"/>
</dbReference>
<evidence type="ECO:0000256" key="7">
    <source>
        <dbReference type="RuleBase" id="RU000461"/>
    </source>
</evidence>
<protein>
    <submittedName>
        <fullName evidence="8">Cytochrome P450</fullName>
    </submittedName>
</protein>
<dbReference type="PROSITE" id="PS00086">
    <property type="entry name" value="CYTOCHROME_P450"/>
    <property type="match status" value="1"/>
</dbReference>
<dbReference type="EMBL" id="CP035758">
    <property type="protein sequence ID" value="QBD82870.1"/>
    <property type="molecule type" value="Genomic_DNA"/>
</dbReference>
<dbReference type="AlphaFoldDB" id="A0A4P6K4V0"/>
<organism evidence="8 9">
    <name type="scientific">Ktedonosporobacter rubrisoli</name>
    <dbReference type="NCBI Taxonomy" id="2509675"/>
    <lineage>
        <taxon>Bacteria</taxon>
        <taxon>Bacillati</taxon>
        <taxon>Chloroflexota</taxon>
        <taxon>Ktedonobacteria</taxon>
        <taxon>Ktedonobacterales</taxon>
        <taxon>Ktedonosporobacteraceae</taxon>
        <taxon>Ktedonosporobacter</taxon>
    </lineage>
</organism>
<dbReference type="InterPro" id="IPR036396">
    <property type="entry name" value="Cyt_P450_sf"/>
</dbReference>
<evidence type="ECO:0000256" key="4">
    <source>
        <dbReference type="ARBA" id="ARBA00023002"/>
    </source>
</evidence>
<sequence length="394" mass="44949">MTEMTINDLLSQEAKSTPHAFYAELRSTEPLIYIKELDAWVVTTYEDALWLFKDPRFTKDRRKFAEAEERRDETWGTFELRTLLMVDPPDHTRLRHLVSKAFTPRMIEYQRPHIQQITDDLLDSIQAQGAMDLIADFAYPLSLTVISDLLGIPATDRQQFRAWTQAMVDLTTEREQRTHVIQQFLNYLKALLDEKRACPDNDLTSSLVQAEENGDQLNENELISMLILLIIAGHETTVNLLGNGTLALLQHPDQLHMLRTDPELFAGAVEELLRYTSPVSLSDERWATEDVERYGKLIRKGQQVLAALISANADPQRMQAGEILDITRREHQHLAFGKGIHACLGAPLARLEGRIAFSTLLHRLPNLQLAGDPSHLVWKRNLMLRGLTSLPVTF</sequence>
<evidence type="ECO:0000313" key="9">
    <source>
        <dbReference type="Proteomes" id="UP000290365"/>
    </source>
</evidence>
<keyword evidence="2 7" id="KW-0349">Heme</keyword>
<evidence type="ECO:0000256" key="1">
    <source>
        <dbReference type="ARBA" id="ARBA00010617"/>
    </source>
</evidence>
<dbReference type="SUPFAM" id="SSF48264">
    <property type="entry name" value="Cytochrome P450"/>
    <property type="match status" value="1"/>
</dbReference>
<dbReference type="KEGG" id="kbs:EPA93_45680"/>
<dbReference type="OrthoDB" id="9801155at2"/>
<accession>A0A4P6K4V0</accession>
<keyword evidence="5 7" id="KW-0408">Iron</keyword>
<keyword evidence="6 7" id="KW-0503">Monooxygenase</keyword>
<evidence type="ECO:0000256" key="3">
    <source>
        <dbReference type="ARBA" id="ARBA00022723"/>
    </source>
</evidence>
<dbReference type="InterPro" id="IPR002397">
    <property type="entry name" value="Cyt_P450_B"/>
</dbReference>
<evidence type="ECO:0000313" key="8">
    <source>
        <dbReference type="EMBL" id="QBD82870.1"/>
    </source>
</evidence>
<dbReference type="FunFam" id="1.10.630.10:FF:000018">
    <property type="entry name" value="Cytochrome P450 monooxygenase"/>
    <property type="match status" value="1"/>
</dbReference>
<dbReference type="InterPro" id="IPR001128">
    <property type="entry name" value="Cyt_P450"/>
</dbReference>
<evidence type="ECO:0000256" key="6">
    <source>
        <dbReference type="ARBA" id="ARBA00023033"/>
    </source>
</evidence>
<dbReference type="InterPro" id="IPR017972">
    <property type="entry name" value="Cyt_P450_CS"/>
</dbReference>
<dbReference type="PRINTS" id="PR00359">
    <property type="entry name" value="BP450"/>
</dbReference>
<proteinExistence type="inferred from homology"/>
<keyword evidence="3 7" id="KW-0479">Metal-binding</keyword>
<gene>
    <name evidence="8" type="ORF">EPA93_45680</name>
</gene>
<reference evidence="8 9" key="1">
    <citation type="submission" date="2019-01" db="EMBL/GenBank/DDBJ databases">
        <title>Ktedonosporobacter rubrisoli SCAWS-G2.</title>
        <authorList>
            <person name="Huang Y."/>
            <person name="Yan B."/>
        </authorList>
    </citation>
    <scope>NUCLEOTIDE SEQUENCE [LARGE SCALE GENOMIC DNA]</scope>
    <source>
        <strain evidence="8 9">SCAWS-G2</strain>
    </source>
</reference>
<dbReference type="GO" id="GO:0016705">
    <property type="term" value="F:oxidoreductase activity, acting on paired donors, with incorporation or reduction of molecular oxygen"/>
    <property type="evidence" value="ECO:0007669"/>
    <property type="project" value="InterPro"/>
</dbReference>
<dbReference type="PANTHER" id="PTHR46696:SF1">
    <property type="entry name" value="CYTOCHROME P450 YJIB-RELATED"/>
    <property type="match status" value="1"/>
</dbReference>
<dbReference type="Pfam" id="PF00067">
    <property type="entry name" value="p450"/>
    <property type="match status" value="1"/>
</dbReference>
<dbReference type="Proteomes" id="UP000290365">
    <property type="component" value="Chromosome"/>
</dbReference>
<evidence type="ECO:0000256" key="5">
    <source>
        <dbReference type="ARBA" id="ARBA00023004"/>
    </source>
</evidence>